<comment type="subcellular location">
    <subcellularLocation>
        <location evidence="1">Nucleus</location>
    </subcellularLocation>
</comment>
<dbReference type="InterPro" id="IPR037231">
    <property type="entry name" value="NAP-like_sf"/>
</dbReference>
<protein>
    <recommendedName>
        <fullName evidence="8">Nucleosome assembly protein 1-like 1</fullName>
    </recommendedName>
</protein>
<reference evidence="7" key="1">
    <citation type="submission" date="2015-02" db="EMBL/GenBank/DDBJ databases">
        <title>Genome sequencing for Strongylocentrotus purpuratus.</title>
        <authorList>
            <person name="Murali S."/>
            <person name="Liu Y."/>
            <person name="Vee V."/>
            <person name="English A."/>
            <person name="Wang M."/>
            <person name="Skinner E."/>
            <person name="Han Y."/>
            <person name="Muzny D.M."/>
            <person name="Worley K.C."/>
            <person name="Gibbs R.A."/>
        </authorList>
    </citation>
    <scope>NUCLEOTIDE SEQUENCE</scope>
</reference>
<dbReference type="FunFam" id="1.20.5.1500:FF:000001">
    <property type="entry name" value="Nucleosome assembly protein 1-like 1"/>
    <property type="match status" value="1"/>
</dbReference>
<evidence type="ECO:0000256" key="1">
    <source>
        <dbReference type="ARBA" id="ARBA00004123"/>
    </source>
</evidence>
<organism evidence="6 7">
    <name type="scientific">Strongylocentrotus purpuratus</name>
    <name type="common">Purple sea urchin</name>
    <dbReference type="NCBI Taxonomy" id="7668"/>
    <lineage>
        <taxon>Eukaryota</taxon>
        <taxon>Metazoa</taxon>
        <taxon>Echinodermata</taxon>
        <taxon>Eleutherozoa</taxon>
        <taxon>Echinozoa</taxon>
        <taxon>Echinoidea</taxon>
        <taxon>Euechinoidea</taxon>
        <taxon>Echinacea</taxon>
        <taxon>Camarodonta</taxon>
        <taxon>Echinidea</taxon>
        <taxon>Strongylocentrotidae</taxon>
        <taxon>Strongylocentrotus</taxon>
    </lineage>
</organism>
<dbReference type="GO" id="GO:0000785">
    <property type="term" value="C:chromatin"/>
    <property type="evidence" value="ECO:0000318"/>
    <property type="project" value="GO_Central"/>
</dbReference>
<evidence type="ECO:0000256" key="4">
    <source>
        <dbReference type="RuleBase" id="RU003876"/>
    </source>
</evidence>
<dbReference type="EnsemblMetazoa" id="XM_030989312">
    <property type="protein sequence ID" value="XP_030845172"/>
    <property type="gene ID" value="LOC583127"/>
</dbReference>
<feature type="region of interest" description="Disordered" evidence="5">
    <location>
        <begin position="154"/>
        <end position="211"/>
    </location>
</feature>
<evidence type="ECO:0000313" key="7">
    <source>
        <dbReference type="Proteomes" id="UP000007110"/>
    </source>
</evidence>
<feature type="region of interest" description="Disordered" evidence="5">
    <location>
        <begin position="393"/>
        <end position="438"/>
    </location>
</feature>
<dbReference type="GO" id="GO:0042393">
    <property type="term" value="F:histone binding"/>
    <property type="evidence" value="ECO:0000318"/>
    <property type="project" value="GO_Central"/>
</dbReference>
<dbReference type="OMA" id="AAECKQN"/>
<dbReference type="PANTHER" id="PTHR11875">
    <property type="entry name" value="TESTIS-SPECIFIC Y-ENCODED PROTEIN"/>
    <property type="match status" value="1"/>
</dbReference>
<dbReference type="RefSeq" id="XP_030845172.1">
    <property type="nucleotide sequence ID" value="XM_030989312.1"/>
</dbReference>
<dbReference type="GeneID" id="583127"/>
<evidence type="ECO:0000256" key="2">
    <source>
        <dbReference type="ARBA" id="ARBA00009947"/>
    </source>
</evidence>
<sequence>MFDTRHLGVPKDNIGIFLRDQAAAGDTVLDMDPGPQGDGQDLEGLEVIDTSTAQKINSPDAIALSELKSQVMQNPKALAALQGHLDSLVGQRSGYIESLPKVVKRRIKALKNYQVKHTQLEAKFYEEVHSLECKYAKLYDGLYDKRREVVNGVVEPTDSDCEWESSDDEEEEEEDEDMEEGKKEVNALAGELKGKAKVTDGEEEESPPGIPGFWMTIFKNVDILGEMVQDHDEPILSHLNDIRVKFHEGPQMGFTLEFFFTANDYFTNTVLNKSYQMKAEPDESDPFSFEGPEIIGSQGCEIDWKKNKNVTVKVIKKKQKHKGRGTTRLVTKTVQTDSFFNFFNPPKAPEEEVDGEIEEDEETEALLSADFEIGHLIRERIIPRAVLYFTGEAIEDDEYEEEAEEDDQEGEEGDEEDDNDPDFEPGKDGQKPPECNQQ</sequence>
<dbReference type="Pfam" id="PF00956">
    <property type="entry name" value="NAP"/>
    <property type="match status" value="1"/>
</dbReference>
<feature type="compositionally biased region" description="Acidic residues" evidence="5">
    <location>
        <begin position="157"/>
        <end position="179"/>
    </location>
</feature>
<dbReference type="GO" id="GO:0006334">
    <property type="term" value="P:nucleosome assembly"/>
    <property type="evidence" value="ECO:0000318"/>
    <property type="project" value="GO_Central"/>
</dbReference>
<dbReference type="InterPro" id="IPR002164">
    <property type="entry name" value="NAP_family"/>
</dbReference>
<evidence type="ECO:0000256" key="3">
    <source>
        <dbReference type="ARBA" id="ARBA00023242"/>
    </source>
</evidence>
<keyword evidence="3" id="KW-0539">Nucleus</keyword>
<evidence type="ECO:0000256" key="5">
    <source>
        <dbReference type="SAM" id="MobiDB-lite"/>
    </source>
</evidence>
<evidence type="ECO:0008006" key="8">
    <source>
        <dbReference type="Google" id="ProtNLM"/>
    </source>
</evidence>
<dbReference type="AlphaFoldDB" id="A0A7M7P298"/>
<dbReference type="GO" id="GO:0003682">
    <property type="term" value="F:chromatin binding"/>
    <property type="evidence" value="ECO:0000318"/>
    <property type="project" value="GO_Central"/>
</dbReference>
<proteinExistence type="inferred from homology"/>
<dbReference type="GO" id="GO:0005634">
    <property type="term" value="C:nucleus"/>
    <property type="evidence" value="ECO:0000318"/>
    <property type="project" value="GO_Central"/>
</dbReference>
<comment type="similarity">
    <text evidence="2 4">Belongs to the nucleosome assembly protein (NAP) family.</text>
</comment>
<dbReference type="KEGG" id="spu:583127"/>
<dbReference type="Proteomes" id="UP000007110">
    <property type="component" value="Unassembled WGS sequence"/>
</dbReference>
<dbReference type="InParanoid" id="A0A7M7P298"/>
<dbReference type="FunFam" id="3.30.1120.90:FF:000001">
    <property type="entry name" value="Nucleosome assembly protein 1-like 1"/>
    <property type="match status" value="1"/>
</dbReference>
<dbReference type="OrthoDB" id="27325at2759"/>
<dbReference type="Gene3D" id="3.30.1120.90">
    <property type="entry name" value="Nucleosome assembly protein"/>
    <property type="match status" value="1"/>
</dbReference>
<dbReference type="Gene3D" id="1.20.5.1500">
    <property type="match status" value="1"/>
</dbReference>
<accession>A0A7M7P298</accession>
<evidence type="ECO:0000313" key="6">
    <source>
        <dbReference type="EnsemblMetazoa" id="XP_030845172"/>
    </source>
</evidence>
<name>A0A7M7P298_STRPU</name>
<feature type="compositionally biased region" description="Acidic residues" evidence="5">
    <location>
        <begin position="393"/>
        <end position="423"/>
    </location>
</feature>
<keyword evidence="7" id="KW-1185">Reference proteome</keyword>
<dbReference type="SUPFAM" id="SSF143113">
    <property type="entry name" value="NAP-like"/>
    <property type="match status" value="1"/>
</dbReference>
<reference evidence="6" key="2">
    <citation type="submission" date="2021-01" db="UniProtKB">
        <authorList>
            <consortium name="EnsemblMetazoa"/>
        </authorList>
    </citation>
    <scope>IDENTIFICATION</scope>
</reference>